<evidence type="ECO:0000313" key="2">
    <source>
        <dbReference type="Proteomes" id="UP000886595"/>
    </source>
</evidence>
<comment type="caution">
    <text evidence="1">The sequence shown here is derived from an EMBL/GenBank/DDBJ whole genome shotgun (WGS) entry which is preliminary data.</text>
</comment>
<sequence>MTNEENTSSSSSHGAKRAKMMNNCPGAKIFTSSRAEYKLMVRSLTSTLRRSSGQTSLRVPTQAQVSNPQPIRLNDAAIPPGSWGQTSLLLPTQAHVSNPRSMGIYDSLPNRYPAAQWSSASSSRSLP</sequence>
<dbReference type="EMBL" id="JAAMPC010000004">
    <property type="protein sequence ID" value="KAG2317024.1"/>
    <property type="molecule type" value="Genomic_DNA"/>
</dbReference>
<evidence type="ECO:0000313" key="1">
    <source>
        <dbReference type="EMBL" id="KAG2317024.1"/>
    </source>
</evidence>
<dbReference type="AlphaFoldDB" id="A0A8X7VSN5"/>
<gene>
    <name evidence="1" type="ORF">Bca52824_020146</name>
</gene>
<dbReference type="Proteomes" id="UP000886595">
    <property type="component" value="Unassembled WGS sequence"/>
</dbReference>
<protein>
    <submittedName>
        <fullName evidence="1">Uncharacterized protein</fullName>
    </submittedName>
</protein>
<organism evidence="1 2">
    <name type="scientific">Brassica carinata</name>
    <name type="common">Ethiopian mustard</name>
    <name type="synonym">Abyssinian cabbage</name>
    <dbReference type="NCBI Taxonomy" id="52824"/>
    <lineage>
        <taxon>Eukaryota</taxon>
        <taxon>Viridiplantae</taxon>
        <taxon>Streptophyta</taxon>
        <taxon>Embryophyta</taxon>
        <taxon>Tracheophyta</taxon>
        <taxon>Spermatophyta</taxon>
        <taxon>Magnoliopsida</taxon>
        <taxon>eudicotyledons</taxon>
        <taxon>Gunneridae</taxon>
        <taxon>Pentapetalae</taxon>
        <taxon>rosids</taxon>
        <taxon>malvids</taxon>
        <taxon>Brassicales</taxon>
        <taxon>Brassicaceae</taxon>
        <taxon>Brassiceae</taxon>
        <taxon>Brassica</taxon>
    </lineage>
</organism>
<keyword evidence="2" id="KW-1185">Reference proteome</keyword>
<proteinExistence type="predicted"/>
<accession>A0A8X7VSN5</accession>
<name>A0A8X7VSN5_BRACI</name>
<reference evidence="1 2" key="1">
    <citation type="submission" date="2020-02" db="EMBL/GenBank/DDBJ databases">
        <authorList>
            <person name="Ma Q."/>
            <person name="Huang Y."/>
            <person name="Song X."/>
            <person name="Pei D."/>
        </authorList>
    </citation>
    <scope>NUCLEOTIDE SEQUENCE [LARGE SCALE GENOMIC DNA]</scope>
    <source>
        <strain evidence="1">Sxm20200214</strain>
        <tissue evidence="1">Leaf</tissue>
    </source>
</reference>